<evidence type="ECO:0000313" key="2">
    <source>
        <dbReference type="EMBL" id="CAB4540871.1"/>
    </source>
</evidence>
<dbReference type="NCBIfam" id="TIGR03753">
    <property type="entry name" value="blh_monoox"/>
    <property type="match status" value="1"/>
</dbReference>
<dbReference type="GO" id="GO:0016702">
    <property type="term" value="F:oxidoreductase activity, acting on single donors with incorporation of molecular oxygen, incorporation of two atoms of oxygen"/>
    <property type="evidence" value="ECO:0007669"/>
    <property type="project" value="InterPro"/>
</dbReference>
<dbReference type="Pfam" id="PF15461">
    <property type="entry name" value="BCD"/>
    <property type="match status" value="1"/>
</dbReference>
<reference evidence="2" key="1">
    <citation type="submission" date="2020-05" db="EMBL/GenBank/DDBJ databases">
        <authorList>
            <person name="Chiriac C."/>
            <person name="Salcher M."/>
            <person name="Ghai R."/>
            <person name="Kavagutti S V."/>
        </authorList>
    </citation>
    <scope>NUCLEOTIDE SEQUENCE</scope>
</reference>
<dbReference type="HAMAP" id="MF_02093">
    <property type="entry name" value="Beta_carotene_diox"/>
    <property type="match status" value="1"/>
</dbReference>
<keyword evidence="1" id="KW-0812">Transmembrane</keyword>
<feature type="transmembrane region" description="Helical" evidence="1">
    <location>
        <begin position="176"/>
        <end position="192"/>
    </location>
</feature>
<dbReference type="AlphaFoldDB" id="A0A6J6BP65"/>
<feature type="transmembrane region" description="Helical" evidence="1">
    <location>
        <begin position="97"/>
        <end position="119"/>
    </location>
</feature>
<sequence length="316" mass="34258">MPDLELELFLKVRKFSRLAIGIAIALSFIFAQLISTSDITWQVVVALIALAIGIPHGALDHLVTLPRTSAAKMAVFVILYVAVAIVAVVALLTWSVIGFIGVVIMSAVHFGIGDAAFISEIDRRSVDPKPFQKYLYAAAAGTLPVVIPLVNEKSNSALEKVNPALLDWHQGLNNDLLLWTMVLTAIVLLRLVQKRRDGEAIDLVLLYLLAVTAPPLVAFAVYFGCWHALRHTARLTLTLPSSQAAFAEGNLKRAFIKAVLPGTPALIGTFIVAAAIVIFRGDSLDDQFLWVSLVVVWALTVPHMAVTARLDRKALS</sequence>
<feature type="transmembrane region" description="Helical" evidence="1">
    <location>
        <begin position="204"/>
        <end position="229"/>
    </location>
</feature>
<keyword evidence="1" id="KW-1133">Transmembrane helix</keyword>
<name>A0A6J6BP65_9ZZZZ</name>
<dbReference type="EMBL" id="CAEZSK010000072">
    <property type="protein sequence ID" value="CAB4540871.1"/>
    <property type="molecule type" value="Genomic_DNA"/>
</dbReference>
<feature type="transmembrane region" description="Helical" evidence="1">
    <location>
        <begin position="258"/>
        <end position="279"/>
    </location>
</feature>
<organism evidence="2">
    <name type="scientific">freshwater metagenome</name>
    <dbReference type="NCBI Taxonomy" id="449393"/>
    <lineage>
        <taxon>unclassified sequences</taxon>
        <taxon>metagenomes</taxon>
        <taxon>ecological metagenomes</taxon>
    </lineage>
</organism>
<keyword evidence="1" id="KW-0472">Membrane</keyword>
<evidence type="ECO:0000256" key="1">
    <source>
        <dbReference type="SAM" id="Phobius"/>
    </source>
</evidence>
<accession>A0A6J6BP65</accession>
<dbReference type="InterPro" id="IPR022270">
    <property type="entry name" value="Blh_diox"/>
</dbReference>
<protein>
    <submittedName>
        <fullName evidence="2">Unannotated protein</fullName>
    </submittedName>
</protein>
<feature type="transmembrane region" description="Helical" evidence="1">
    <location>
        <begin position="71"/>
        <end position="91"/>
    </location>
</feature>
<proteinExistence type="inferred from homology"/>
<feature type="transmembrane region" description="Helical" evidence="1">
    <location>
        <begin position="288"/>
        <end position="306"/>
    </location>
</feature>
<feature type="transmembrane region" description="Helical" evidence="1">
    <location>
        <begin position="39"/>
        <end position="59"/>
    </location>
</feature>
<feature type="transmembrane region" description="Helical" evidence="1">
    <location>
        <begin position="15"/>
        <end position="33"/>
    </location>
</feature>
<feature type="transmembrane region" description="Helical" evidence="1">
    <location>
        <begin position="131"/>
        <end position="150"/>
    </location>
</feature>
<gene>
    <name evidence="2" type="ORF">UFOPK1419_00605</name>
</gene>